<organism evidence="2 3">
    <name type="scientific">Diploscapter pachys</name>
    <dbReference type="NCBI Taxonomy" id="2018661"/>
    <lineage>
        <taxon>Eukaryota</taxon>
        <taxon>Metazoa</taxon>
        <taxon>Ecdysozoa</taxon>
        <taxon>Nematoda</taxon>
        <taxon>Chromadorea</taxon>
        <taxon>Rhabditida</taxon>
        <taxon>Rhabditina</taxon>
        <taxon>Rhabditomorpha</taxon>
        <taxon>Rhabditoidea</taxon>
        <taxon>Rhabditidae</taxon>
        <taxon>Diploscapter</taxon>
    </lineage>
</organism>
<feature type="region of interest" description="Disordered" evidence="1">
    <location>
        <begin position="17"/>
        <end position="38"/>
    </location>
</feature>
<evidence type="ECO:0000313" key="2">
    <source>
        <dbReference type="EMBL" id="PAV86928.1"/>
    </source>
</evidence>
<dbReference type="AlphaFoldDB" id="A0A2A2LLE8"/>
<accession>A0A2A2LLE8</accession>
<dbReference type="EMBL" id="LIAE01006617">
    <property type="protein sequence ID" value="PAV86928.1"/>
    <property type="molecule type" value="Genomic_DNA"/>
</dbReference>
<proteinExistence type="predicted"/>
<feature type="compositionally biased region" description="Basic and acidic residues" evidence="1">
    <location>
        <begin position="73"/>
        <end position="83"/>
    </location>
</feature>
<evidence type="ECO:0000256" key="1">
    <source>
        <dbReference type="SAM" id="MobiDB-lite"/>
    </source>
</evidence>
<feature type="region of interest" description="Disordered" evidence="1">
    <location>
        <begin position="57"/>
        <end position="100"/>
    </location>
</feature>
<name>A0A2A2LLE8_9BILA</name>
<gene>
    <name evidence="2" type="ORF">WR25_03383</name>
</gene>
<evidence type="ECO:0000313" key="3">
    <source>
        <dbReference type="Proteomes" id="UP000218231"/>
    </source>
</evidence>
<comment type="caution">
    <text evidence="2">The sequence shown here is derived from an EMBL/GenBank/DDBJ whole genome shotgun (WGS) entry which is preliminary data.</text>
</comment>
<dbReference type="Proteomes" id="UP000218231">
    <property type="component" value="Unassembled WGS sequence"/>
</dbReference>
<feature type="compositionally biased region" description="Basic residues" evidence="1">
    <location>
        <begin position="62"/>
        <end position="72"/>
    </location>
</feature>
<sequence length="100" mass="11765">MNKLCDKIRRIKNESEREKELLREEKRDPGKGKGMEMGRWERRESCRCCSTLKLIGSPTADRHRHGQGRKGKDRAMQPRERNIRSGKTMNTLDLDIREIA</sequence>
<protein>
    <submittedName>
        <fullName evidence="2">Uncharacterized protein</fullName>
    </submittedName>
</protein>
<reference evidence="2 3" key="1">
    <citation type="journal article" date="2017" name="Curr. Biol.">
        <title>Genome architecture and evolution of a unichromosomal asexual nematode.</title>
        <authorList>
            <person name="Fradin H."/>
            <person name="Zegar C."/>
            <person name="Gutwein M."/>
            <person name="Lucas J."/>
            <person name="Kovtun M."/>
            <person name="Corcoran D."/>
            <person name="Baugh L.R."/>
            <person name="Kiontke K."/>
            <person name="Gunsalus K."/>
            <person name="Fitch D.H."/>
            <person name="Piano F."/>
        </authorList>
    </citation>
    <scope>NUCLEOTIDE SEQUENCE [LARGE SCALE GENOMIC DNA]</scope>
    <source>
        <strain evidence="2">PF1309</strain>
    </source>
</reference>
<keyword evidence="3" id="KW-1185">Reference proteome</keyword>